<protein>
    <recommendedName>
        <fullName evidence="3">PspA/IM30 family protein</fullName>
    </recommendedName>
</protein>
<gene>
    <name evidence="2" type="ORF">ENQ76_02000</name>
</gene>
<reference evidence="2" key="1">
    <citation type="journal article" date="2020" name="mSystems">
        <title>Genome- and Community-Level Interaction Insights into Carbon Utilization and Element Cycling Functions of Hydrothermarchaeota in Hydrothermal Sediment.</title>
        <authorList>
            <person name="Zhou Z."/>
            <person name="Liu Y."/>
            <person name="Xu W."/>
            <person name="Pan J."/>
            <person name="Luo Z.H."/>
            <person name="Li M."/>
        </authorList>
    </citation>
    <scope>NUCLEOTIDE SEQUENCE [LARGE SCALE GENOMIC DNA]</scope>
    <source>
        <strain evidence="2">SpSt-339</strain>
    </source>
</reference>
<comment type="caution">
    <text evidence="2">The sequence shown here is derived from an EMBL/GenBank/DDBJ whole genome shotgun (WGS) entry which is preliminary data.</text>
</comment>
<dbReference type="EMBL" id="DSOK01000063">
    <property type="protein sequence ID" value="HEN14228.1"/>
    <property type="molecule type" value="Genomic_DNA"/>
</dbReference>
<evidence type="ECO:0008006" key="3">
    <source>
        <dbReference type="Google" id="ProtNLM"/>
    </source>
</evidence>
<dbReference type="InterPro" id="IPR007157">
    <property type="entry name" value="PspA_VIPP1"/>
</dbReference>
<dbReference type="PANTHER" id="PTHR31088">
    <property type="entry name" value="MEMBRANE-ASSOCIATED PROTEIN VIPP1, CHLOROPLASTIC"/>
    <property type="match status" value="1"/>
</dbReference>
<organism evidence="2">
    <name type="scientific">Schlesneria paludicola</name>
    <dbReference type="NCBI Taxonomy" id="360056"/>
    <lineage>
        <taxon>Bacteria</taxon>
        <taxon>Pseudomonadati</taxon>
        <taxon>Planctomycetota</taxon>
        <taxon>Planctomycetia</taxon>
        <taxon>Planctomycetales</taxon>
        <taxon>Planctomycetaceae</taxon>
        <taxon>Schlesneria</taxon>
    </lineage>
</organism>
<proteinExistence type="inferred from homology"/>
<dbReference type="Pfam" id="PF04012">
    <property type="entry name" value="PspA_IM30"/>
    <property type="match status" value="1"/>
</dbReference>
<evidence type="ECO:0000313" key="2">
    <source>
        <dbReference type="EMBL" id="HEN14228.1"/>
    </source>
</evidence>
<dbReference type="PANTHER" id="PTHR31088:SF6">
    <property type="entry name" value="PHAGE SHOCK PROTEIN A"/>
    <property type="match status" value="1"/>
</dbReference>
<dbReference type="AlphaFoldDB" id="A0A7C2NT44"/>
<dbReference type="GO" id="GO:0009271">
    <property type="term" value="P:phage shock"/>
    <property type="evidence" value="ECO:0007669"/>
    <property type="project" value="TreeGrafter"/>
</dbReference>
<sequence>MSYFSRLTDIVTCNLTELLAQAADPLAAIEQIIVEMEEGLSGAKRSVATATASEERLYREIQGHREQAANWAGKAKEHLIAGREQDARQCLIRKQEIEDLIAGLQQQHHAAMATREHLSTMHRALEARLADALRRRACLREGVPHDDQEAAVAISAVSPADERQSQIDAELEALKREIAG</sequence>
<name>A0A7C2NT44_9PLAN</name>
<accession>A0A7C2NT44</accession>
<evidence type="ECO:0000256" key="1">
    <source>
        <dbReference type="ARBA" id="ARBA00043985"/>
    </source>
</evidence>
<comment type="similarity">
    <text evidence="1">Belongs to the PspA/Vipp/IM30 family.</text>
</comment>
<dbReference type="GO" id="GO:0005829">
    <property type="term" value="C:cytosol"/>
    <property type="evidence" value="ECO:0007669"/>
    <property type="project" value="TreeGrafter"/>
</dbReference>